<protein>
    <submittedName>
        <fullName evidence="2">Uncharacterized protein</fullName>
    </submittedName>
</protein>
<dbReference type="EMBL" id="MLAK01000171">
    <property type="protein sequence ID" value="OHT15910.1"/>
    <property type="molecule type" value="Genomic_DNA"/>
</dbReference>
<comment type="caution">
    <text evidence="2">The sequence shown here is derived from an EMBL/GenBank/DDBJ whole genome shotgun (WGS) entry which is preliminary data.</text>
</comment>
<evidence type="ECO:0000313" key="3">
    <source>
        <dbReference type="Proteomes" id="UP000179807"/>
    </source>
</evidence>
<feature type="region of interest" description="Disordered" evidence="1">
    <location>
        <begin position="157"/>
        <end position="202"/>
    </location>
</feature>
<accession>A0A1J4L1T4</accession>
<name>A0A1J4L1T4_9EUKA</name>
<dbReference type="GeneID" id="94848894"/>
<keyword evidence="3" id="KW-1185">Reference proteome</keyword>
<dbReference type="VEuPathDB" id="TrichDB:TRFO_42195"/>
<evidence type="ECO:0000313" key="2">
    <source>
        <dbReference type="EMBL" id="OHT15910.1"/>
    </source>
</evidence>
<sequence>MAILGLKTTAPNTMVGPNELDALFSDDSDSGSFSLDFAPAANTLPPPMLKLPLPVTSSEHQIKSMEEALPRITAFLSKLNEISPPKNYIGDIFFIPENAVPVELSSLLSHIHHDEKESDKIESFDQLVANDFSSYPDTVRAQIELLKFTKLSITHKPSSEKLKKPNSDNIQKNEKSKEKKNSKDKKKSKEKESSSENSRESEEVRLEDFLSKKVDSRIISLIHFALSKNQDAKVAVYHLIASIEEMIKFPMMAPISVFYPDYTLSELLKQLAIELVSLFPHNPILPSCIENMSAFSEEAKTALDLIPDSDDETSDDFSSSFFQNIKPSTLSQPVIVLHHLTKDITNLLNFDSECPKSITVVTEPPTMMTFQLDNGDNQMTPTKFKEWIESIRNVEYKDDYISQFMQTREPISFRENLPSEPNVSMISYHLPVLHLLNSVSFKYIDTGAPFKELLKAEYDIQDALSHNNSKILNQSLTYFSSVVPQDESVKIVEKIKPLSKLRTLPSVEQKSNKHLKAVLAVSDFEIAIHGRSLLTLAPICKTLPDVNVSGPISNNHWRSKFLYTFYSKDQYSPYVSFRIAFALALNLIDRNAQMACNFLFEALYVLLQLLPLNMSQLARSTYLLIAEIFDQINAYYYSALTIDNFFLTDVKDATYSTSLGRMATRNNDYLRATYHYTQSLKHYINRKMSDESLYIAQVISTVYAENGLNYLAISLLSAMLYKSYSINFGFVPQNVRQTGTLQSKKTRNAIVKSSSTAFTPDPHSLNTSLLALTLTDLLLSERMFDIARAMLNCIQESRIHIKRLVSYMQSRFLFKQNKFVQFLESIPKFDVNLYRKSNPRLSILSASTFDTNAGYLRMLATMNYSHLMFVDALFWSEIIIHTTCKGSLKEFGYGNIVRGLVLYEMYIRGRCDISAKTLNHLQEPFGKFVSHKNIRRATLLKEALSSFYLARMCFEHVGCFHLCALAGLFFCDLFLIYSFSILDEKSKKTDSSNSSILSNHSLTIKPPVLMTELLNAKESFQIPLSMNEITLTLDTIPPILNSIENIISKSLSPIDIIHFQILQARYNYLKDKTENTIRYFDFAYSNLNKYFVCGCEFIPRFFSLKKQRRIHIILQNMAHLLLRLQPQFINDRLPLFDILNDVRVMVRNTRKTAATLNQTMIAPKIDVLPSFVALSNPNFPDFEPLLRENKLIPNTIEVTEEPTINDHIDQIMANIRLYESEKIHEEDLTRKNRKLCQKIEMTAEIYRRQHQTDLPAETQYSFIVKQSPKMKGVVFVIRIFDKIGIYVPETGEMRTVDMFNKIETISVKTKNDIVHENIGLFNSQFVEFFLTLTSVVTRSKNHARHIQRSIASKMFKGLIHSKPRSVVPDTLIGGNKVFGRSHHGALSTLDCGTNPVIIICSQDLQGLPYETMLKQFFVLRSFSFTRLAFNVPTISEDVKPMMIRSRWEDPARFTIPFDEFLYTFGGELKPSEIDISRSEETIVQPIFFSKETNDYYSHKYKFLNIVDNGKFVSIRTNNLVIYSYSDLCEMPKELERRMKDYKFASFMFIPNAYFKKAMKLIRRIYRGHEKRVKLSTPHKKEVANQLDVVHDRFKHLSTLQATLIDILHIPIPLFMPVA</sequence>
<proteinExistence type="predicted"/>
<dbReference type="Proteomes" id="UP000179807">
    <property type="component" value="Unassembled WGS sequence"/>
</dbReference>
<dbReference type="RefSeq" id="XP_068369046.1">
    <property type="nucleotide sequence ID" value="XM_068514190.1"/>
</dbReference>
<evidence type="ECO:0000256" key="1">
    <source>
        <dbReference type="SAM" id="MobiDB-lite"/>
    </source>
</evidence>
<reference evidence="2" key="1">
    <citation type="submission" date="2016-10" db="EMBL/GenBank/DDBJ databases">
        <authorList>
            <person name="Benchimol M."/>
            <person name="Almeida L.G."/>
            <person name="Vasconcelos A.T."/>
            <person name="Perreira-Neves A."/>
            <person name="Rosa I.A."/>
            <person name="Tasca T."/>
            <person name="Bogo M.R."/>
            <person name="de Souza W."/>
        </authorList>
    </citation>
    <scope>NUCLEOTIDE SEQUENCE [LARGE SCALE GENOMIC DNA]</scope>
    <source>
        <strain evidence="2">K</strain>
    </source>
</reference>
<organism evidence="2 3">
    <name type="scientific">Tritrichomonas foetus</name>
    <dbReference type="NCBI Taxonomy" id="1144522"/>
    <lineage>
        <taxon>Eukaryota</taxon>
        <taxon>Metamonada</taxon>
        <taxon>Parabasalia</taxon>
        <taxon>Tritrichomonadida</taxon>
        <taxon>Tritrichomonadidae</taxon>
        <taxon>Tritrichomonas</taxon>
    </lineage>
</organism>
<gene>
    <name evidence="2" type="ORF">TRFO_42195</name>
</gene>